<gene>
    <name evidence="1" type="ORF">SPELUC_LOCUS8239</name>
</gene>
<evidence type="ECO:0000313" key="2">
    <source>
        <dbReference type="Proteomes" id="UP000789366"/>
    </source>
</evidence>
<reference evidence="1" key="1">
    <citation type="submission" date="2021-06" db="EMBL/GenBank/DDBJ databases">
        <authorList>
            <person name="Kallberg Y."/>
            <person name="Tangrot J."/>
            <person name="Rosling A."/>
        </authorList>
    </citation>
    <scope>NUCLEOTIDE SEQUENCE</scope>
    <source>
        <strain evidence="1">28 12/20/2015</strain>
    </source>
</reference>
<proteinExistence type="predicted"/>
<accession>A0ACA9N4B9</accession>
<dbReference type="Proteomes" id="UP000789366">
    <property type="component" value="Unassembled WGS sequence"/>
</dbReference>
<dbReference type="EMBL" id="CAJVPW010012036">
    <property type="protein sequence ID" value="CAG8631497.1"/>
    <property type="molecule type" value="Genomic_DNA"/>
</dbReference>
<organism evidence="1 2">
    <name type="scientific">Cetraspora pellucida</name>
    <dbReference type="NCBI Taxonomy" id="1433469"/>
    <lineage>
        <taxon>Eukaryota</taxon>
        <taxon>Fungi</taxon>
        <taxon>Fungi incertae sedis</taxon>
        <taxon>Mucoromycota</taxon>
        <taxon>Glomeromycotina</taxon>
        <taxon>Glomeromycetes</taxon>
        <taxon>Diversisporales</taxon>
        <taxon>Gigasporaceae</taxon>
        <taxon>Cetraspora</taxon>
    </lineage>
</organism>
<evidence type="ECO:0000313" key="1">
    <source>
        <dbReference type="EMBL" id="CAG8631497.1"/>
    </source>
</evidence>
<comment type="caution">
    <text evidence="1">The sequence shown here is derived from an EMBL/GenBank/DDBJ whole genome shotgun (WGS) entry which is preliminary data.</text>
</comment>
<keyword evidence="2" id="KW-1185">Reference proteome</keyword>
<protein>
    <submittedName>
        <fullName evidence="1">15644_t:CDS:1</fullName>
    </submittedName>
</protein>
<name>A0ACA9N4B9_9GLOM</name>
<sequence>MGNSDPRRTNISSLYLDRRVNVNESFKKVKQDNPTGSGSSSSTTKSESISLKITTSFPVQQGKTGVPTVYISAPTNTQHPLSQSSTSITMTSPSANIDKEKLLIPTTQYSINQESTQDLLVRLTKKEEIQSLLDKNKTIESLQHELEGVKTLQDENEELGRQLRQGRVEQYEVEITLQRKMIYELKQGLEESDNQLISMDNEMERLQKLVFRLRAKAKLYEVMNIETRELTLKLVRWIRFNVSWPKLGLGVGKRCV</sequence>